<feature type="transmembrane region" description="Helical" evidence="1">
    <location>
        <begin position="242"/>
        <end position="260"/>
    </location>
</feature>
<dbReference type="STRING" id="135651.G0MU37"/>
<dbReference type="eggNOG" id="ENOG502TJBR">
    <property type="taxonomic scope" value="Eukaryota"/>
</dbReference>
<gene>
    <name evidence="2" type="ORF">CAEBREN_06922</name>
</gene>
<dbReference type="AlphaFoldDB" id="G0MU37"/>
<feature type="transmembrane region" description="Helical" evidence="1">
    <location>
        <begin position="73"/>
        <end position="95"/>
    </location>
</feature>
<name>G0MU37_CAEBE</name>
<feature type="transmembrane region" description="Helical" evidence="1">
    <location>
        <begin position="152"/>
        <end position="176"/>
    </location>
</feature>
<dbReference type="EMBL" id="GL379812">
    <property type="protein sequence ID" value="EGT44191.1"/>
    <property type="molecule type" value="Genomic_DNA"/>
</dbReference>
<keyword evidence="3" id="KW-1185">Reference proteome</keyword>
<protein>
    <recommendedName>
        <fullName evidence="4">Serpentine Receptor, class T</fullName>
    </recommendedName>
</protein>
<feature type="transmembrane region" description="Helical" evidence="1">
    <location>
        <begin position="202"/>
        <end position="221"/>
    </location>
</feature>
<keyword evidence="1" id="KW-1133">Transmembrane helix</keyword>
<sequence length="358" mass="41007">MLFLKMSFFYLLTNSFELWPDAYKCPENIEKSGARRPIFGVYLMVSGMLFLILYIPCFITICQAKSFTPAYQLMFIIGISDMASLIHSSLIPGYLDFYGITFCEYPLFFFLNGSFCNIAWMTDCFACILLAIERCVEVNPKFCLYFLLEPKVFRVVRSVLIVYAVYSLVFTIPMIFNTEFSCYLFDPMIGKDPSSYRNYSHAANNLLVAVSTTTLNFYLCYYLIFKYGYSTSMWLYKSKRQIILQGVILCFFHAAAGLIYEYMQSFPTPQWLIIVGHIVWQMSCGCLSIVYLTLNRTVRNSVLKMLIPKRIRKKLGLHIGVEEHLAAENGEGVGSGGERIAVLNAGGAVIKFDNYFQN</sequence>
<organism evidence="3">
    <name type="scientific">Caenorhabditis brenneri</name>
    <name type="common">Nematode worm</name>
    <dbReference type="NCBI Taxonomy" id="135651"/>
    <lineage>
        <taxon>Eukaryota</taxon>
        <taxon>Metazoa</taxon>
        <taxon>Ecdysozoa</taxon>
        <taxon>Nematoda</taxon>
        <taxon>Chromadorea</taxon>
        <taxon>Rhabditida</taxon>
        <taxon>Rhabditina</taxon>
        <taxon>Rhabditomorpha</taxon>
        <taxon>Rhabditoidea</taxon>
        <taxon>Rhabditidae</taxon>
        <taxon>Peloderinae</taxon>
        <taxon>Caenorhabditis</taxon>
    </lineage>
</organism>
<dbReference type="SUPFAM" id="SSF81321">
    <property type="entry name" value="Family A G protein-coupled receptor-like"/>
    <property type="match status" value="1"/>
</dbReference>
<dbReference type="HOGENOM" id="CLU_053041_0_0_1"/>
<feature type="transmembrane region" description="Helical" evidence="1">
    <location>
        <begin position="107"/>
        <end position="132"/>
    </location>
</feature>
<dbReference type="InterPro" id="IPR019425">
    <property type="entry name" value="7TM_GPCR_serpentine_rcpt_Srt"/>
</dbReference>
<dbReference type="OrthoDB" id="5851109at2759"/>
<reference evidence="3" key="1">
    <citation type="submission" date="2011-07" db="EMBL/GenBank/DDBJ databases">
        <authorList>
            <consortium name="Caenorhabditis brenneri Sequencing and Analysis Consortium"/>
            <person name="Wilson R.K."/>
        </authorList>
    </citation>
    <scope>NUCLEOTIDE SEQUENCE [LARGE SCALE GENOMIC DNA]</scope>
    <source>
        <strain evidence="3">PB2801</strain>
    </source>
</reference>
<dbReference type="PANTHER" id="PTHR23021">
    <property type="entry name" value="SERPENTINE RECEPTOR, CLASS T"/>
    <property type="match status" value="1"/>
</dbReference>
<feature type="transmembrane region" description="Helical" evidence="1">
    <location>
        <begin position="272"/>
        <end position="294"/>
    </location>
</feature>
<dbReference type="InParanoid" id="G0MU37"/>
<dbReference type="Pfam" id="PF10321">
    <property type="entry name" value="7TM_GPCR_Srt"/>
    <property type="match status" value="1"/>
</dbReference>
<evidence type="ECO:0000313" key="3">
    <source>
        <dbReference type="Proteomes" id="UP000008068"/>
    </source>
</evidence>
<evidence type="ECO:0000313" key="2">
    <source>
        <dbReference type="EMBL" id="EGT44191.1"/>
    </source>
</evidence>
<dbReference type="OMA" id="ITICQAK"/>
<accession>G0MU37</accession>
<keyword evidence="1" id="KW-0472">Membrane</keyword>
<keyword evidence="1" id="KW-0812">Transmembrane</keyword>
<feature type="transmembrane region" description="Helical" evidence="1">
    <location>
        <begin position="39"/>
        <end position="61"/>
    </location>
</feature>
<evidence type="ECO:0000256" key="1">
    <source>
        <dbReference type="SAM" id="Phobius"/>
    </source>
</evidence>
<evidence type="ECO:0008006" key="4">
    <source>
        <dbReference type="Google" id="ProtNLM"/>
    </source>
</evidence>
<proteinExistence type="predicted"/>
<dbReference type="PANTHER" id="PTHR23021:SF19">
    <property type="entry name" value="SERPENTINE RECEPTOR, CLASS T"/>
    <property type="match status" value="1"/>
</dbReference>
<dbReference type="Proteomes" id="UP000008068">
    <property type="component" value="Unassembled WGS sequence"/>
</dbReference>